<evidence type="ECO:0000313" key="10">
    <source>
        <dbReference type="Proteomes" id="UP000537592"/>
    </source>
</evidence>
<protein>
    <submittedName>
        <fullName evidence="9">Sulfonate transport system permease protein</fullName>
    </submittedName>
</protein>
<evidence type="ECO:0000256" key="5">
    <source>
        <dbReference type="ARBA" id="ARBA00022989"/>
    </source>
</evidence>
<accession>A0A7W5Z558</accession>
<evidence type="ECO:0000259" key="8">
    <source>
        <dbReference type="PROSITE" id="PS50928"/>
    </source>
</evidence>
<name>A0A7W5Z558_9HYPH</name>
<dbReference type="Proteomes" id="UP000537592">
    <property type="component" value="Unassembled WGS sequence"/>
</dbReference>
<organism evidence="9 10">
    <name type="scientific">Pseudochelatococcus contaminans</name>
    <dbReference type="NCBI Taxonomy" id="1538103"/>
    <lineage>
        <taxon>Bacteria</taxon>
        <taxon>Pseudomonadati</taxon>
        <taxon>Pseudomonadota</taxon>
        <taxon>Alphaproteobacteria</taxon>
        <taxon>Hyphomicrobiales</taxon>
        <taxon>Chelatococcaceae</taxon>
        <taxon>Pseudochelatococcus</taxon>
    </lineage>
</organism>
<sequence>MTISQTLTAPARTGATRGRASVAGLLTPARTAALKTTLWGLSFPLGLLALWWISSDAGWLPAQILPAPLVIWESFAELLQDGSLWVHTWASLERVAVGFALGALFGLIFGAASGLSPTFRAYFYPPVQAVARVNVLAWMPLLALFLGIDEELKYVIIAWSTAIPIILGTARGIENVSPSLLELGAAFNFRTRDRLRLIVLPASLPSIFTGLREGLANAWQTLVLVELFASFEGLGYLMVWGRQLFQLELVIVSMIIIGVIGLLLNIVLRWIEGLGQHWKTEVGDER</sequence>
<comment type="subcellular location">
    <subcellularLocation>
        <location evidence="1 7">Cell membrane</location>
        <topology evidence="1 7">Multi-pass membrane protein</topology>
    </subcellularLocation>
</comment>
<feature type="transmembrane region" description="Helical" evidence="7">
    <location>
        <begin position="154"/>
        <end position="173"/>
    </location>
</feature>
<reference evidence="9 10" key="1">
    <citation type="submission" date="2020-08" db="EMBL/GenBank/DDBJ databases">
        <title>Genomic Encyclopedia of Type Strains, Phase IV (KMG-IV): sequencing the most valuable type-strain genomes for metagenomic binning, comparative biology and taxonomic classification.</title>
        <authorList>
            <person name="Goeker M."/>
        </authorList>
    </citation>
    <scope>NUCLEOTIDE SEQUENCE [LARGE SCALE GENOMIC DNA]</scope>
    <source>
        <strain evidence="9 10">DSM 28760</strain>
    </source>
</reference>
<dbReference type="AlphaFoldDB" id="A0A7W5Z558"/>
<feature type="domain" description="ABC transmembrane type-1" evidence="8">
    <location>
        <begin position="88"/>
        <end position="268"/>
    </location>
</feature>
<proteinExistence type="inferred from homology"/>
<dbReference type="Pfam" id="PF00528">
    <property type="entry name" value="BPD_transp_1"/>
    <property type="match status" value="1"/>
</dbReference>
<feature type="transmembrane region" description="Helical" evidence="7">
    <location>
        <begin position="129"/>
        <end position="148"/>
    </location>
</feature>
<dbReference type="PROSITE" id="PS50928">
    <property type="entry name" value="ABC_TM1"/>
    <property type="match status" value="1"/>
</dbReference>
<dbReference type="PANTHER" id="PTHR30151">
    <property type="entry name" value="ALKANE SULFONATE ABC TRANSPORTER-RELATED, MEMBRANE SUBUNIT"/>
    <property type="match status" value="1"/>
</dbReference>
<dbReference type="GO" id="GO:0005886">
    <property type="term" value="C:plasma membrane"/>
    <property type="evidence" value="ECO:0007669"/>
    <property type="project" value="UniProtKB-SubCell"/>
</dbReference>
<dbReference type="PANTHER" id="PTHR30151:SF38">
    <property type="entry name" value="ALIPHATIC SULFONATES TRANSPORT PERMEASE PROTEIN SSUC-RELATED"/>
    <property type="match status" value="1"/>
</dbReference>
<dbReference type="InterPro" id="IPR035906">
    <property type="entry name" value="MetI-like_sf"/>
</dbReference>
<comment type="similarity">
    <text evidence="7">Belongs to the binding-protein-dependent transport system permease family.</text>
</comment>
<evidence type="ECO:0000256" key="7">
    <source>
        <dbReference type="RuleBase" id="RU363032"/>
    </source>
</evidence>
<feature type="transmembrane region" description="Helical" evidence="7">
    <location>
        <begin position="218"/>
        <end position="237"/>
    </location>
</feature>
<dbReference type="InterPro" id="IPR000515">
    <property type="entry name" value="MetI-like"/>
</dbReference>
<dbReference type="EMBL" id="JACICC010000005">
    <property type="protein sequence ID" value="MBB3810283.1"/>
    <property type="molecule type" value="Genomic_DNA"/>
</dbReference>
<evidence type="ECO:0000256" key="4">
    <source>
        <dbReference type="ARBA" id="ARBA00022692"/>
    </source>
</evidence>
<dbReference type="RefSeq" id="WP_183753176.1">
    <property type="nucleotide sequence ID" value="NZ_JACICC010000005.1"/>
</dbReference>
<keyword evidence="6 7" id="KW-0472">Membrane</keyword>
<keyword evidence="10" id="KW-1185">Reference proteome</keyword>
<dbReference type="Gene3D" id="1.10.3720.10">
    <property type="entry name" value="MetI-like"/>
    <property type="match status" value="1"/>
</dbReference>
<evidence type="ECO:0000256" key="1">
    <source>
        <dbReference type="ARBA" id="ARBA00004651"/>
    </source>
</evidence>
<evidence type="ECO:0000256" key="3">
    <source>
        <dbReference type="ARBA" id="ARBA00022475"/>
    </source>
</evidence>
<feature type="transmembrane region" description="Helical" evidence="7">
    <location>
        <begin position="249"/>
        <end position="271"/>
    </location>
</feature>
<gene>
    <name evidence="9" type="ORF">FHS81_002379</name>
</gene>
<comment type="caution">
    <text evidence="9">The sequence shown here is derived from an EMBL/GenBank/DDBJ whole genome shotgun (WGS) entry which is preliminary data.</text>
</comment>
<evidence type="ECO:0000256" key="2">
    <source>
        <dbReference type="ARBA" id="ARBA00022448"/>
    </source>
</evidence>
<keyword evidence="3" id="KW-1003">Cell membrane</keyword>
<evidence type="ECO:0000313" key="9">
    <source>
        <dbReference type="EMBL" id="MBB3810283.1"/>
    </source>
</evidence>
<keyword evidence="5 7" id="KW-1133">Transmembrane helix</keyword>
<dbReference type="SUPFAM" id="SSF161098">
    <property type="entry name" value="MetI-like"/>
    <property type="match status" value="1"/>
</dbReference>
<dbReference type="GO" id="GO:0055085">
    <property type="term" value="P:transmembrane transport"/>
    <property type="evidence" value="ECO:0007669"/>
    <property type="project" value="InterPro"/>
</dbReference>
<evidence type="ECO:0000256" key="6">
    <source>
        <dbReference type="ARBA" id="ARBA00023136"/>
    </source>
</evidence>
<keyword evidence="4 7" id="KW-0812">Transmembrane</keyword>
<keyword evidence="2 7" id="KW-0813">Transport</keyword>
<feature type="transmembrane region" description="Helical" evidence="7">
    <location>
        <begin position="95"/>
        <end position="117"/>
    </location>
</feature>